<dbReference type="PANTHER" id="PTHR30614:SF37">
    <property type="entry name" value="AMINO-ACID ABC TRANSPORTER PERMEASE PROTEIN YHDX-RELATED"/>
    <property type="match status" value="1"/>
</dbReference>
<dbReference type="InterPro" id="IPR035906">
    <property type="entry name" value="MetI-like_sf"/>
</dbReference>
<dbReference type="RefSeq" id="WP_167227061.1">
    <property type="nucleotide sequence ID" value="NZ_JAAQPH010000014.1"/>
</dbReference>
<dbReference type="Pfam" id="PF00528">
    <property type="entry name" value="BPD_transp_1"/>
    <property type="match status" value="1"/>
</dbReference>
<evidence type="ECO:0000256" key="3">
    <source>
        <dbReference type="ARBA" id="ARBA00022448"/>
    </source>
</evidence>
<evidence type="ECO:0000256" key="6">
    <source>
        <dbReference type="ARBA" id="ARBA00022970"/>
    </source>
</evidence>
<evidence type="ECO:0000256" key="5">
    <source>
        <dbReference type="ARBA" id="ARBA00022692"/>
    </source>
</evidence>
<comment type="caution">
    <text evidence="11">The sequence shown here is derived from an EMBL/GenBank/DDBJ whole genome shotgun (WGS) entry which is preliminary data.</text>
</comment>
<feature type="domain" description="ABC transmembrane type-1" evidence="10">
    <location>
        <begin position="19"/>
        <end position="202"/>
    </location>
</feature>
<dbReference type="GO" id="GO:0022857">
    <property type="term" value="F:transmembrane transporter activity"/>
    <property type="evidence" value="ECO:0007669"/>
    <property type="project" value="InterPro"/>
</dbReference>
<keyword evidence="5 9" id="KW-0812">Transmembrane</keyword>
<comment type="subcellular location">
    <subcellularLocation>
        <location evidence="1">Cell inner membrane</location>
        <topology evidence="1">Multi-pass membrane protein</topology>
    </subcellularLocation>
    <subcellularLocation>
        <location evidence="9">Cell membrane</location>
        <topology evidence="9">Multi-pass membrane protein</topology>
    </subcellularLocation>
</comment>
<dbReference type="CDD" id="cd06261">
    <property type="entry name" value="TM_PBP2"/>
    <property type="match status" value="1"/>
</dbReference>
<keyword evidence="7 9" id="KW-1133">Transmembrane helix</keyword>
<proteinExistence type="inferred from homology"/>
<evidence type="ECO:0000256" key="2">
    <source>
        <dbReference type="ARBA" id="ARBA00010072"/>
    </source>
</evidence>
<dbReference type="GO" id="GO:0006865">
    <property type="term" value="P:amino acid transport"/>
    <property type="evidence" value="ECO:0007669"/>
    <property type="project" value="UniProtKB-KW"/>
</dbReference>
<dbReference type="PANTHER" id="PTHR30614">
    <property type="entry name" value="MEMBRANE COMPONENT OF AMINO ACID ABC TRANSPORTER"/>
    <property type="match status" value="1"/>
</dbReference>
<evidence type="ECO:0000256" key="8">
    <source>
        <dbReference type="ARBA" id="ARBA00023136"/>
    </source>
</evidence>
<dbReference type="SUPFAM" id="SSF161098">
    <property type="entry name" value="MetI-like"/>
    <property type="match status" value="1"/>
</dbReference>
<protein>
    <submittedName>
        <fullName evidence="11">Amino acid ABC transporter permease</fullName>
    </submittedName>
</protein>
<feature type="transmembrane region" description="Helical" evidence="9">
    <location>
        <begin position="67"/>
        <end position="92"/>
    </location>
</feature>
<evidence type="ECO:0000256" key="7">
    <source>
        <dbReference type="ARBA" id="ARBA00022989"/>
    </source>
</evidence>
<keyword evidence="3 9" id="KW-0813">Transport</keyword>
<keyword evidence="8 9" id="KW-0472">Membrane</keyword>
<dbReference type="Gene3D" id="1.10.3720.10">
    <property type="entry name" value="MetI-like"/>
    <property type="match status" value="1"/>
</dbReference>
<dbReference type="AlphaFoldDB" id="A0A967EZW6"/>
<feature type="transmembrane region" description="Helical" evidence="9">
    <location>
        <begin position="189"/>
        <end position="209"/>
    </location>
</feature>
<dbReference type="InterPro" id="IPR010065">
    <property type="entry name" value="AA_ABC_transptr_permease_3TM"/>
</dbReference>
<keyword evidence="6" id="KW-0029">Amino-acid transport</keyword>
<keyword evidence="12" id="KW-1185">Reference proteome</keyword>
<gene>
    <name evidence="11" type="ORF">HBA54_17745</name>
</gene>
<dbReference type="EMBL" id="JAAQPH010000014">
    <property type="protein sequence ID" value="NIA70444.1"/>
    <property type="molecule type" value="Genomic_DNA"/>
</dbReference>
<dbReference type="InterPro" id="IPR000515">
    <property type="entry name" value="MetI-like"/>
</dbReference>
<dbReference type="PROSITE" id="PS50928">
    <property type="entry name" value="ABC_TM1"/>
    <property type="match status" value="1"/>
</dbReference>
<evidence type="ECO:0000259" key="10">
    <source>
        <dbReference type="PROSITE" id="PS50928"/>
    </source>
</evidence>
<organism evidence="11 12">
    <name type="scientific">Pelagibius litoralis</name>
    <dbReference type="NCBI Taxonomy" id="374515"/>
    <lineage>
        <taxon>Bacteria</taxon>
        <taxon>Pseudomonadati</taxon>
        <taxon>Pseudomonadota</taxon>
        <taxon>Alphaproteobacteria</taxon>
        <taxon>Rhodospirillales</taxon>
        <taxon>Rhodovibrionaceae</taxon>
        <taxon>Pelagibius</taxon>
    </lineage>
</organism>
<dbReference type="Proteomes" id="UP000761264">
    <property type="component" value="Unassembled WGS sequence"/>
</dbReference>
<evidence type="ECO:0000313" key="12">
    <source>
        <dbReference type="Proteomes" id="UP000761264"/>
    </source>
</evidence>
<dbReference type="InterPro" id="IPR043429">
    <property type="entry name" value="ArtM/GltK/GlnP/TcyL/YhdX-like"/>
</dbReference>
<keyword evidence="4" id="KW-1003">Cell membrane</keyword>
<dbReference type="GO" id="GO:0043190">
    <property type="term" value="C:ATP-binding cassette (ABC) transporter complex"/>
    <property type="evidence" value="ECO:0007669"/>
    <property type="project" value="InterPro"/>
</dbReference>
<sequence length="214" mass="23538">MDLDWYIIWDYRADLLRGLWLTVRISLIAMVGATLVGVAVGCLRTLPGFLVRRLTGLYVEVLRNIPIVVKLFFAHFILGLDALPAGIVVLILHRSAYIADVTAAGLRSVPYGQTEAALASGLSTRQVFGWVLLPQALRAMIPPMTTQYTQVVKNSSVVMLIALQDLTFMTQRIEHETFRGVEAASTVTLLYLLIVLCVAAAMAGAQRLVDRRLA</sequence>
<comment type="similarity">
    <text evidence="2">Belongs to the binding-protein-dependent transport system permease family. HisMQ subfamily.</text>
</comment>
<evidence type="ECO:0000256" key="4">
    <source>
        <dbReference type="ARBA" id="ARBA00022475"/>
    </source>
</evidence>
<evidence type="ECO:0000313" key="11">
    <source>
        <dbReference type="EMBL" id="NIA70444.1"/>
    </source>
</evidence>
<evidence type="ECO:0000256" key="9">
    <source>
        <dbReference type="RuleBase" id="RU363032"/>
    </source>
</evidence>
<dbReference type="NCBIfam" id="TIGR01726">
    <property type="entry name" value="HEQRo_perm_3TM"/>
    <property type="match status" value="1"/>
</dbReference>
<reference evidence="11" key="1">
    <citation type="submission" date="2020-03" db="EMBL/GenBank/DDBJ databases">
        <title>Genome of Pelagibius litoralis DSM 21314T.</title>
        <authorList>
            <person name="Wang G."/>
        </authorList>
    </citation>
    <scope>NUCLEOTIDE SEQUENCE</scope>
    <source>
        <strain evidence="11">DSM 21314</strain>
    </source>
</reference>
<name>A0A967EZW6_9PROT</name>
<evidence type="ECO:0000256" key="1">
    <source>
        <dbReference type="ARBA" id="ARBA00004429"/>
    </source>
</evidence>
<accession>A0A967EZW6</accession>
<feature type="transmembrane region" description="Helical" evidence="9">
    <location>
        <begin position="20"/>
        <end position="46"/>
    </location>
</feature>